<dbReference type="InterPro" id="IPR001763">
    <property type="entry name" value="Rhodanese-like_dom"/>
</dbReference>
<dbReference type="Pfam" id="PF00581">
    <property type="entry name" value="Rhodanese"/>
    <property type="match status" value="1"/>
</dbReference>
<evidence type="ECO:0000313" key="3">
    <source>
        <dbReference type="Proteomes" id="UP000730618"/>
    </source>
</evidence>
<dbReference type="PANTHER" id="PTHR43031">
    <property type="entry name" value="FAD-DEPENDENT OXIDOREDUCTASE"/>
    <property type="match status" value="1"/>
</dbReference>
<keyword evidence="2" id="KW-0808">Transferase</keyword>
<dbReference type="EMBL" id="CAJVCE010000006">
    <property type="protein sequence ID" value="CAG7639853.1"/>
    <property type="molecule type" value="Genomic_DNA"/>
</dbReference>
<protein>
    <submittedName>
        <fullName evidence="2">Sulfurtransferase</fullName>
        <ecNumber evidence="2">2.8.1.-</ecNumber>
    </submittedName>
</protein>
<dbReference type="Proteomes" id="UP000730618">
    <property type="component" value="Unassembled WGS sequence"/>
</dbReference>
<dbReference type="InterPro" id="IPR050229">
    <property type="entry name" value="GlpE_sulfurtransferase"/>
</dbReference>
<dbReference type="RefSeq" id="WP_218098915.1">
    <property type="nucleotide sequence ID" value="NZ_CAJVCE010000006.1"/>
</dbReference>
<dbReference type="PANTHER" id="PTHR43031:SF17">
    <property type="entry name" value="SULFURTRANSFERASE YTWF-RELATED"/>
    <property type="match status" value="1"/>
</dbReference>
<keyword evidence="3" id="KW-1185">Reference proteome</keyword>
<comment type="caution">
    <text evidence="2">The sequence shown here is derived from an EMBL/GenBank/DDBJ whole genome shotgun (WGS) entry which is preliminary data.</text>
</comment>
<sequence length="101" mass="11698">MREQLPHEVAERKKRGEKFEILDVREHEEWESGHIPEAKHIPLGELEARHNELSKDEETIVVCRSGNRSRMACDYLSALGYKVVNMPGGMSVWPGQVKFRK</sequence>
<accession>A0ABN7TJP9</accession>
<organism evidence="2 3">
    <name type="scientific">Paenibacillus allorhizosphaerae</name>
    <dbReference type="NCBI Taxonomy" id="2849866"/>
    <lineage>
        <taxon>Bacteria</taxon>
        <taxon>Bacillati</taxon>
        <taxon>Bacillota</taxon>
        <taxon>Bacilli</taxon>
        <taxon>Bacillales</taxon>
        <taxon>Paenibacillaceae</taxon>
        <taxon>Paenibacillus</taxon>
    </lineage>
</organism>
<dbReference type="SMART" id="SM00450">
    <property type="entry name" value="RHOD"/>
    <property type="match status" value="1"/>
</dbReference>
<dbReference type="PROSITE" id="PS50206">
    <property type="entry name" value="RHODANESE_3"/>
    <property type="match status" value="1"/>
</dbReference>
<evidence type="ECO:0000259" key="1">
    <source>
        <dbReference type="PROSITE" id="PS50206"/>
    </source>
</evidence>
<gene>
    <name evidence="2" type="ORF">PAECIP111802_02586</name>
</gene>
<evidence type="ECO:0000313" key="2">
    <source>
        <dbReference type="EMBL" id="CAG7639853.1"/>
    </source>
</evidence>
<dbReference type="CDD" id="cd00158">
    <property type="entry name" value="RHOD"/>
    <property type="match status" value="1"/>
</dbReference>
<feature type="domain" description="Rhodanese" evidence="1">
    <location>
        <begin position="15"/>
        <end position="98"/>
    </location>
</feature>
<reference evidence="2 3" key="1">
    <citation type="submission" date="2021-06" db="EMBL/GenBank/DDBJ databases">
        <authorList>
            <person name="Criscuolo A."/>
        </authorList>
    </citation>
    <scope>NUCLEOTIDE SEQUENCE [LARGE SCALE GENOMIC DNA]</scope>
    <source>
        <strain evidence="3">CIP 111802</strain>
    </source>
</reference>
<name>A0ABN7TJP9_9BACL</name>
<dbReference type="EC" id="2.8.1.-" evidence="2"/>
<dbReference type="GO" id="GO:0016740">
    <property type="term" value="F:transferase activity"/>
    <property type="evidence" value="ECO:0007669"/>
    <property type="project" value="UniProtKB-KW"/>
</dbReference>
<proteinExistence type="predicted"/>